<gene>
    <name evidence="1" type="primary">ORF93117</name>
</gene>
<reference evidence="1" key="1">
    <citation type="submission" date="2014-12" db="EMBL/GenBank/DDBJ databases">
        <title>Insight into the proteome of Arion vulgaris.</title>
        <authorList>
            <person name="Aradska J."/>
            <person name="Bulat T."/>
            <person name="Smidak R."/>
            <person name="Sarate P."/>
            <person name="Gangsoo J."/>
            <person name="Sialana F."/>
            <person name="Bilban M."/>
            <person name="Lubec G."/>
        </authorList>
    </citation>
    <scope>NUCLEOTIDE SEQUENCE</scope>
    <source>
        <tissue evidence="1">Skin</tissue>
    </source>
</reference>
<sequence>PRSFWGEEHETADALVINAAIENVVFYEQKWHQCFKTNIPTENLNKDKKDIISTA</sequence>
<evidence type="ECO:0000313" key="1">
    <source>
        <dbReference type="EMBL" id="CEK74912.1"/>
    </source>
</evidence>
<feature type="non-terminal residue" evidence="1">
    <location>
        <position position="1"/>
    </location>
</feature>
<dbReference type="AlphaFoldDB" id="A0A0B7A2T1"/>
<name>A0A0B7A2T1_9EUPU</name>
<accession>A0A0B7A2T1</accession>
<dbReference type="EMBL" id="HACG01028047">
    <property type="protein sequence ID" value="CEK74912.1"/>
    <property type="molecule type" value="Transcribed_RNA"/>
</dbReference>
<organism evidence="1">
    <name type="scientific">Arion vulgaris</name>
    <dbReference type="NCBI Taxonomy" id="1028688"/>
    <lineage>
        <taxon>Eukaryota</taxon>
        <taxon>Metazoa</taxon>
        <taxon>Spiralia</taxon>
        <taxon>Lophotrochozoa</taxon>
        <taxon>Mollusca</taxon>
        <taxon>Gastropoda</taxon>
        <taxon>Heterobranchia</taxon>
        <taxon>Euthyneura</taxon>
        <taxon>Panpulmonata</taxon>
        <taxon>Eupulmonata</taxon>
        <taxon>Stylommatophora</taxon>
        <taxon>Helicina</taxon>
        <taxon>Arionoidea</taxon>
        <taxon>Arionidae</taxon>
        <taxon>Arion</taxon>
    </lineage>
</organism>
<proteinExistence type="predicted"/>
<protein>
    <submittedName>
        <fullName evidence="1">Uncharacterized protein</fullName>
    </submittedName>
</protein>